<dbReference type="PANTHER" id="PTHR46880">
    <property type="entry name" value="RAS-ASSOCIATING DOMAIN-CONTAINING PROTEIN"/>
    <property type="match status" value="1"/>
</dbReference>
<sequence length="153" mass="17403">MAGLKTVKKWEENLSCDLEKEINCGKVTKLKCKVCCKYENRITSIKGFSRSWIEGTDSVKKDSLTKHINGDPHKYAVELQQKEALGAASFNQNIVETTPIGRGLIKMTVQEHELLKTRFNTAYYLSKSERLCSDFEGLLQLQEKNGAKYNTSY</sequence>
<comment type="caution">
    <text evidence="2">The sequence shown here is derived from an EMBL/GenBank/DDBJ whole genome shotgun (WGS) entry which is preliminary data.</text>
</comment>
<name>A0A6S7H6Z1_PARCT</name>
<gene>
    <name evidence="2" type="ORF">PACLA_8A016178</name>
</gene>
<accession>A0A6S7H6Z1</accession>
<organism evidence="2 3">
    <name type="scientific">Paramuricea clavata</name>
    <name type="common">Red gorgonian</name>
    <name type="synonym">Violescent sea-whip</name>
    <dbReference type="NCBI Taxonomy" id="317549"/>
    <lineage>
        <taxon>Eukaryota</taxon>
        <taxon>Metazoa</taxon>
        <taxon>Cnidaria</taxon>
        <taxon>Anthozoa</taxon>
        <taxon>Octocorallia</taxon>
        <taxon>Malacalcyonacea</taxon>
        <taxon>Plexauridae</taxon>
        <taxon>Paramuricea</taxon>
    </lineage>
</organism>
<feature type="domain" description="C17orf113 probable zinc finger" evidence="1">
    <location>
        <begin position="28"/>
        <end position="82"/>
    </location>
</feature>
<dbReference type="PANTHER" id="PTHR46880:SF5">
    <property type="entry name" value="DUF4371 DOMAIN-CONTAINING PROTEIN"/>
    <property type="match status" value="1"/>
</dbReference>
<keyword evidence="3" id="KW-1185">Reference proteome</keyword>
<dbReference type="EMBL" id="CACRXK020001987">
    <property type="protein sequence ID" value="CAB3992140.1"/>
    <property type="molecule type" value="Genomic_DNA"/>
</dbReference>
<reference evidence="2" key="1">
    <citation type="submission" date="2020-04" db="EMBL/GenBank/DDBJ databases">
        <authorList>
            <person name="Alioto T."/>
            <person name="Alioto T."/>
            <person name="Gomez Garrido J."/>
        </authorList>
    </citation>
    <scope>NUCLEOTIDE SEQUENCE</scope>
    <source>
        <strain evidence="2">A484AB</strain>
    </source>
</reference>
<protein>
    <recommendedName>
        <fullName evidence="1">C17orf113 probable zinc finger domain-containing protein</fullName>
    </recommendedName>
</protein>
<evidence type="ECO:0000259" key="1">
    <source>
        <dbReference type="Pfam" id="PF25431"/>
    </source>
</evidence>
<evidence type="ECO:0000313" key="2">
    <source>
        <dbReference type="EMBL" id="CAB3992140.1"/>
    </source>
</evidence>
<dbReference type="AlphaFoldDB" id="A0A6S7H6Z1"/>
<dbReference type="Pfam" id="PF25431">
    <property type="entry name" value="zf-C17orf113"/>
    <property type="match status" value="1"/>
</dbReference>
<evidence type="ECO:0000313" key="3">
    <source>
        <dbReference type="Proteomes" id="UP001152795"/>
    </source>
</evidence>
<proteinExistence type="predicted"/>
<dbReference type="Proteomes" id="UP001152795">
    <property type="component" value="Unassembled WGS sequence"/>
</dbReference>
<dbReference type="InterPro" id="IPR057456">
    <property type="entry name" value="Znf_C17orf113"/>
</dbReference>